<dbReference type="InterPro" id="IPR050134">
    <property type="entry name" value="NAD-dep_sirtuin_deacylases"/>
</dbReference>
<dbReference type="RefSeq" id="WP_261757564.1">
    <property type="nucleotide sequence ID" value="NZ_CP104562.2"/>
</dbReference>
<feature type="domain" description="Deacetylase sirtuin-type" evidence="5">
    <location>
        <begin position="1"/>
        <end position="276"/>
    </location>
</feature>
<sequence length="280" mass="30354">MSSTPAPELRAAGEWITAADALLIAAGAGMGVDSGLPDFRGRDGFWNAYPAMRGARLNFADAANPELFQRDPALAWGFYGHRLQLYRSTTPHPGFHILLNLGAAKHSGVFVFTSNVDGQFQKAGFTPDHLVECHGSIHHLQCAIPCSDEIWTADGLEIDIDPVACRWNGPLPRCPRCGSMARPNILMFSDGAWIDRRTRSQMTQLQNWLGAARNPVVIELGAGSAVPTVRNFSESIARLYGAKLVRINPDEYSVSPAVGVGVALNALSALASLRDEIYRN</sequence>
<keyword evidence="7" id="KW-1185">Reference proteome</keyword>
<organism evidence="6 7">
    <name type="scientific">Roseateles amylovorans</name>
    <dbReference type="NCBI Taxonomy" id="2978473"/>
    <lineage>
        <taxon>Bacteria</taxon>
        <taxon>Pseudomonadati</taxon>
        <taxon>Pseudomonadota</taxon>
        <taxon>Betaproteobacteria</taxon>
        <taxon>Burkholderiales</taxon>
        <taxon>Sphaerotilaceae</taxon>
        <taxon>Roseateles</taxon>
    </lineage>
</organism>
<comment type="caution">
    <text evidence="4">Lacks conserved residue(s) required for the propagation of feature annotation.</text>
</comment>
<evidence type="ECO:0000256" key="3">
    <source>
        <dbReference type="ARBA" id="ARBA00023027"/>
    </source>
</evidence>
<keyword evidence="2" id="KW-0808">Transferase</keyword>
<name>A0ABY6B1E6_9BURK</name>
<gene>
    <name evidence="6" type="ORF">N4261_23000</name>
</gene>
<accession>A0ABY6B1E6</accession>
<protein>
    <recommendedName>
        <fullName evidence="1">protein acetyllysine N-acetyltransferase</fullName>
        <ecNumber evidence="1">2.3.1.286</ecNumber>
    </recommendedName>
</protein>
<dbReference type="InterPro" id="IPR026590">
    <property type="entry name" value="Ssirtuin_cat_dom"/>
</dbReference>
<dbReference type="Gene3D" id="3.40.50.1220">
    <property type="entry name" value="TPP-binding domain"/>
    <property type="match status" value="1"/>
</dbReference>
<dbReference type="EMBL" id="CP104562">
    <property type="protein sequence ID" value="UXH77809.1"/>
    <property type="molecule type" value="Genomic_DNA"/>
</dbReference>
<keyword evidence="3" id="KW-0520">NAD</keyword>
<evidence type="ECO:0000313" key="7">
    <source>
        <dbReference type="Proteomes" id="UP001064933"/>
    </source>
</evidence>
<dbReference type="PANTHER" id="PTHR11085:SF4">
    <property type="entry name" value="NAD-DEPENDENT PROTEIN DEACYLASE"/>
    <property type="match status" value="1"/>
</dbReference>
<dbReference type="InterPro" id="IPR029035">
    <property type="entry name" value="DHS-like_NAD/FAD-binding_dom"/>
</dbReference>
<evidence type="ECO:0000256" key="2">
    <source>
        <dbReference type="ARBA" id="ARBA00022679"/>
    </source>
</evidence>
<dbReference type="Pfam" id="PF02146">
    <property type="entry name" value="SIR2"/>
    <property type="match status" value="1"/>
</dbReference>
<dbReference type="Gene3D" id="3.30.1600.10">
    <property type="entry name" value="SIR2/SIRT2 'Small Domain"/>
    <property type="match status" value="1"/>
</dbReference>
<evidence type="ECO:0000313" key="6">
    <source>
        <dbReference type="EMBL" id="UXH77809.1"/>
    </source>
</evidence>
<dbReference type="PANTHER" id="PTHR11085">
    <property type="entry name" value="NAD-DEPENDENT PROTEIN DEACYLASE SIRTUIN-5, MITOCHONDRIAL-RELATED"/>
    <property type="match status" value="1"/>
</dbReference>
<dbReference type="PROSITE" id="PS50305">
    <property type="entry name" value="SIRTUIN"/>
    <property type="match status" value="1"/>
</dbReference>
<reference evidence="6" key="1">
    <citation type="submission" date="2022-10" db="EMBL/GenBank/DDBJ databases">
        <title>Characterization and whole genome sequencing of a new Roseateles species, isolated from fresh water.</title>
        <authorList>
            <person name="Guliayeva D.Y."/>
            <person name="Akhremchuk A.E."/>
            <person name="Sikolenko M.A."/>
            <person name="Valentovich L.N."/>
            <person name="Sidarenka A.V."/>
        </authorList>
    </citation>
    <scope>NUCLEOTIDE SEQUENCE</scope>
    <source>
        <strain evidence="6">BIM B-1768</strain>
    </source>
</reference>
<dbReference type="SUPFAM" id="SSF52467">
    <property type="entry name" value="DHS-like NAD/FAD-binding domain"/>
    <property type="match status" value="1"/>
</dbReference>
<evidence type="ECO:0000256" key="4">
    <source>
        <dbReference type="PROSITE-ProRule" id="PRU00236"/>
    </source>
</evidence>
<dbReference type="InterPro" id="IPR003000">
    <property type="entry name" value="Sirtuin"/>
</dbReference>
<dbReference type="EC" id="2.3.1.286" evidence="1"/>
<dbReference type="InterPro" id="IPR026591">
    <property type="entry name" value="Sirtuin_cat_small_dom_sf"/>
</dbReference>
<evidence type="ECO:0000259" key="5">
    <source>
        <dbReference type="PROSITE" id="PS50305"/>
    </source>
</evidence>
<evidence type="ECO:0000256" key="1">
    <source>
        <dbReference type="ARBA" id="ARBA00012928"/>
    </source>
</evidence>
<dbReference type="Proteomes" id="UP001064933">
    <property type="component" value="Chromosome"/>
</dbReference>
<proteinExistence type="predicted"/>